<organism evidence="4 5">
    <name type="scientific">Dinothrombium tinctorium</name>
    <dbReference type="NCBI Taxonomy" id="1965070"/>
    <lineage>
        <taxon>Eukaryota</taxon>
        <taxon>Metazoa</taxon>
        <taxon>Ecdysozoa</taxon>
        <taxon>Arthropoda</taxon>
        <taxon>Chelicerata</taxon>
        <taxon>Arachnida</taxon>
        <taxon>Acari</taxon>
        <taxon>Acariformes</taxon>
        <taxon>Trombidiformes</taxon>
        <taxon>Prostigmata</taxon>
        <taxon>Anystina</taxon>
        <taxon>Parasitengona</taxon>
        <taxon>Trombidioidea</taxon>
        <taxon>Trombidiidae</taxon>
        <taxon>Dinothrombium</taxon>
    </lineage>
</organism>
<dbReference type="Proteomes" id="UP000285301">
    <property type="component" value="Unassembled WGS sequence"/>
</dbReference>
<dbReference type="Pfam" id="PF21711">
    <property type="entry name" value="DCTN5"/>
    <property type="match status" value="1"/>
</dbReference>
<dbReference type="AlphaFoldDB" id="A0A443Q9W0"/>
<reference evidence="4 5" key="1">
    <citation type="journal article" date="2018" name="Gigascience">
        <title>Genomes of trombidid mites reveal novel predicted allergens and laterally-transferred genes associated with secondary metabolism.</title>
        <authorList>
            <person name="Dong X."/>
            <person name="Chaisiri K."/>
            <person name="Xia D."/>
            <person name="Armstrong S.D."/>
            <person name="Fang Y."/>
            <person name="Donnelly M.J."/>
            <person name="Kadowaki T."/>
            <person name="McGarry J.W."/>
            <person name="Darby A.C."/>
            <person name="Makepeace B.L."/>
        </authorList>
    </citation>
    <scope>NUCLEOTIDE SEQUENCE [LARGE SCALE GENOMIC DNA]</scope>
    <source>
        <strain evidence="4">UoL-WK</strain>
    </source>
</reference>
<evidence type="ECO:0000256" key="2">
    <source>
        <dbReference type="ARBA" id="ARBA00022490"/>
    </source>
</evidence>
<dbReference type="STRING" id="1965070.A0A443Q9W0"/>
<evidence type="ECO:0000313" key="5">
    <source>
        <dbReference type="Proteomes" id="UP000285301"/>
    </source>
</evidence>
<protein>
    <submittedName>
        <fullName evidence="4">Dynactin subunit 5-like protein</fullName>
    </submittedName>
</protein>
<dbReference type="GO" id="GO:0005869">
    <property type="term" value="C:dynactin complex"/>
    <property type="evidence" value="ECO:0007669"/>
    <property type="project" value="TreeGrafter"/>
</dbReference>
<gene>
    <name evidence="4" type="ORF">B4U79_07883</name>
</gene>
<dbReference type="InterPro" id="IPR047125">
    <property type="entry name" value="DCTN5"/>
</dbReference>
<sequence length="39" mass="4326">MEAEDVFYNTTDYIETASGNKVCKKSVLCGSQNIMLHGK</sequence>
<comment type="subcellular location">
    <subcellularLocation>
        <location evidence="1">Cytoplasm</location>
        <location evidence="1">Cytoskeleton</location>
    </subcellularLocation>
</comment>
<keyword evidence="3" id="KW-0206">Cytoskeleton</keyword>
<dbReference type="EMBL" id="NCKU01013490">
    <property type="protein sequence ID" value="RWR99812.1"/>
    <property type="molecule type" value="Genomic_DNA"/>
</dbReference>
<proteinExistence type="predicted"/>
<evidence type="ECO:0000256" key="1">
    <source>
        <dbReference type="ARBA" id="ARBA00004245"/>
    </source>
</evidence>
<comment type="caution">
    <text evidence="4">The sequence shown here is derived from an EMBL/GenBank/DDBJ whole genome shotgun (WGS) entry which is preliminary data.</text>
</comment>
<evidence type="ECO:0000313" key="4">
    <source>
        <dbReference type="EMBL" id="RWR99812.1"/>
    </source>
</evidence>
<dbReference type="OrthoDB" id="417208at2759"/>
<feature type="non-terminal residue" evidence="4">
    <location>
        <position position="39"/>
    </location>
</feature>
<evidence type="ECO:0000256" key="3">
    <source>
        <dbReference type="ARBA" id="ARBA00023212"/>
    </source>
</evidence>
<keyword evidence="2" id="KW-0963">Cytoplasm</keyword>
<accession>A0A443Q9W0</accession>
<dbReference type="PANTHER" id="PTHR46126">
    <property type="entry name" value="DYNACTIN SUBUNIT 5"/>
    <property type="match status" value="1"/>
</dbReference>
<dbReference type="PANTHER" id="PTHR46126:SF1">
    <property type="entry name" value="DYNACTIN SUBUNIT 5"/>
    <property type="match status" value="1"/>
</dbReference>
<name>A0A443Q9W0_9ACAR</name>
<keyword evidence="5" id="KW-1185">Reference proteome</keyword>